<evidence type="ECO:0000256" key="1">
    <source>
        <dbReference type="SAM" id="MobiDB-lite"/>
    </source>
</evidence>
<gene>
    <name evidence="2" type="ORF">OSIN01602_LOCUS15751</name>
</gene>
<accession>A0A7S2ES14</accession>
<proteinExistence type="predicted"/>
<evidence type="ECO:0000313" key="2">
    <source>
        <dbReference type="EMBL" id="CAD9350970.1"/>
    </source>
</evidence>
<reference evidence="2" key="1">
    <citation type="submission" date="2021-01" db="EMBL/GenBank/DDBJ databases">
        <authorList>
            <person name="Corre E."/>
            <person name="Pelletier E."/>
            <person name="Niang G."/>
            <person name="Scheremetjew M."/>
            <person name="Finn R."/>
            <person name="Kale V."/>
            <person name="Holt S."/>
            <person name="Cochrane G."/>
            <person name="Meng A."/>
            <person name="Brown T."/>
            <person name="Cohen L."/>
        </authorList>
    </citation>
    <scope>NUCLEOTIDE SEQUENCE</scope>
    <source>
        <strain evidence="2">Grunow 1884</strain>
    </source>
</reference>
<name>A0A7S2ES14_TRICV</name>
<dbReference type="AlphaFoldDB" id="A0A7S2ES14"/>
<feature type="compositionally biased region" description="Basic residues" evidence="1">
    <location>
        <begin position="337"/>
        <end position="351"/>
    </location>
</feature>
<feature type="compositionally biased region" description="Basic and acidic residues" evidence="1">
    <location>
        <begin position="326"/>
        <end position="336"/>
    </location>
</feature>
<protein>
    <recommendedName>
        <fullName evidence="3">Cleavage/polyadenylation specificity factor A subunit N-terminal domain-containing protein</fullName>
    </recommendedName>
</protein>
<feature type="region of interest" description="Disordered" evidence="1">
    <location>
        <begin position="326"/>
        <end position="365"/>
    </location>
</feature>
<sequence length="365" mass="40003">MDFFLNHHDDGVYLPLYDYLSQEEGDLSLVDVHVSTKNIVCCGKMCYLFEAAIMLPEYDSDDSDILGSPVAFGTRKIFMFSADAGAVVWAGHLDNLDTTGFFNSSSLIGLQQGTNEASQIHTQAVFTSTASPTAHVIHTSTNGDINFREIDQPLGQRLVSVNNESWTCVFHTAIVTKSSIVVAESYVGSGNPIHNFRAVLTFHPIASLQCQGKVSPHPLTLEQEGLVYHLAPIGDDHIIALCKDNVPHWEMTAEGGWHRNANENETLLTVLIHVPSRQKMHLARLNYFPACDISSVLPFPISIVSRDSTLAVCTSKLGMVLIGDDMRKSDGDEKNGLKKSKKKKQKKASRGGKKDGFARGLSTRG</sequence>
<dbReference type="EMBL" id="HBGO01027386">
    <property type="protein sequence ID" value="CAD9350970.1"/>
    <property type="molecule type" value="Transcribed_RNA"/>
</dbReference>
<evidence type="ECO:0008006" key="3">
    <source>
        <dbReference type="Google" id="ProtNLM"/>
    </source>
</evidence>
<organism evidence="2">
    <name type="scientific">Trieres chinensis</name>
    <name type="common">Marine centric diatom</name>
    <name type="synonym">Odontella sinensis</name>
    <dbReference type="NCBI Taxonomy" id="1514140"/>
    <lineage>
        <taxon>Eukaryota</taxon>
        <taxon>Sar</taxon>
        <taxon>Stramenopiles</taxon>
        <taxon>Ochrophyta</taxon>
        <taxon>Bacillariophyta</taxon>
        <taxon>Mediophyceae</taxon>
        <taxon>Biddulphiophycidae</taxon>
        <taxon>Eupodiscales</taxon>
        <taxon>Parodontellaceae</taxon>
        <taxon>Trieres</taxon>
    </lineage>
</organism>